<dbReference type="Proteomes" id="UP000626109">
    <property type="component" value="Unassembled WGS sequence"/>
</dbReference>
<evidence type="ECO:0000313" key="1">
    <source>
        <dbReference type="EMBL" id="CAE8695655.1"/>
    </source>
</evidence>
<dbReference type="SUPFAM" id="SSF51445">
    <property type="entry name" value="(Trans)glycosidases"/>
    <property type="match status" value="1"/>
</dbReference>
<comment type="caution">
    <text evidence="1">The sequence shown here is derived from an EMBL/GenBank/DDBJ whole genome shotgun (WGS) entry which is preliminary data.</text>
</comment>
<protein>
    <submittedName>
        <fullName evidence="1">Uncharacterized protein</fullName>
    </submittedName>
</protein>
<feature type="non-terminal residue" evidence="1">
    <location>
        <position position="125"/>
    </location>
</feature>
<dbReference type="Gene3D" id="3.20.20.80">
    <property type="entry name" value="Glycosidases"/>
    <property type="match status" value="1"/>
</dbReference>
<dbReference type="EMBL" id="CAJNNW010028333">
    <property type="protein sequence ID" value="CAE8695655.1"/>
    <property type="molecule type" value="Genomic_DNA"/>
</dbReference>
<sequence>VPAANSTPGAVTVEVPAANSTSGAATAAMPPLRPLRAVAYGALPCSTKAPCSTVPSEDMVQAGYEQQWGAAPGRDDLGTMKALGANAVRLYHSMGTGSEQDHGGFLDRAQALQLNVMPGMHSNEP</sequence>
<name>A0A813K2Z5_POLGL</name>
<proteinExistence type="predicted"/>
<accession>A0A813K2Z5</accession>
<evidence type="ECO:0000313" key="2">
    <source>
        <dbReference type="Proteomes" id="UP000626109"/>
    </source>
</evidence>
<feature type="non-terminal residue" evidence="1">
    <location>
        <position position="1"/>
    </location>
</feature>
<reference evidence="1" key="1">
    <citation type="submission" date="2021-02" db="EMBL/GenBank/DDBJ databases">
        <authorList>
            <person name="Dougan E. K."/>
            <person name="Rhodes N."/>
            <person name="Thang M."/>
            <person name="Chan C."/>
        </authorList>
    </citation>
    <scope>NUCLEOTIDE SEQUENCE</scope>
</reference>
<dbReference type="InterPro" id="IPR017853">
    <property type="entry name" value="GH"/>
</dbReference>
<organism evidence="1 2">
    <name type="scientific">Polarella glacialis</name>
    <name type="common">Dinoflagellate</name>
    <dbReference type="NCBI Taxonomy" id="89957"/>
    <lineage>
        <taxon>Eukaryota</taxon>
        <taxon>Sar</taxon>
        <taxon>Alveolata</taxon>
        <taxon>Dinophyceae</taxon>
        <taxon>Suessiales</taxon>
        <taxon>Suessiaceae</taxon>
        <taxon>Polarella</taxon>
    </lineage>
</organism>
<dbReference type="AlphaFoldDB" id="A0A813K2Z5"/>
<gene>
    <name evidence="1" type="ORF">PGLA2088_LOCUS29471</name>
</gene>